<keyword evidence="5 12" id="KW-0812">Transmembrane</keyword>
<dbReference type="GO" id="GO:0009881">
    <property type="term" value="F:photoreceptor activity"/>
    <property type="evidence" value="ECO:0007669"/>
    <property type="project" value="UniProtKB-KW"/>
</dbReference>
<dbReference type="SUPFAM" id="SSF81321">
    <property type="entry name" value="Family A G protein-coupled receptor-like"/>
    <property type="match status" value="1"/>
</dbReference>
<dbReference type="AlphaFoldDB" id="A0A2W4UKV5"/>
<keyword evidence="3" id="KW-0600">Photoreceptor protein</keyword>
<dbReference type="Proteomes" id="UP000249354">
    <property type="component" value="Unassembled WGS sequence"/>
</dbReference>
<dbReference type="Gene3D" id="1.20.1070.10">
    <property type="entry name" value="Rhodopsin 7-helix transmembrane proteins"/>
    <property type="match status" value="1"/>
</dbReference>
<evidence type="ECO:0000313" key="14">
    <source>
        <dbReference type="Proteomes" id="UP000249354"/>
    </source>
</evidence>
<keyword evidence="6" id="KW-0681">Retinal protein</keyword>
<evidence type="ECO:0000256" key="9">
    <source>
        <dbReference type="ARBA" id="ARBA00023136"/>
    </source>
</evidence>
<reference evidence="13 14" key="2">
    <citation type="submission" date="2018-06" db="EMBL/GenBank/DDBJ databases">
        <title>Metagenomic assembly of (sub)arctic Cyanobacteria and their associated microbiome from non-axenic cultures.</title>
        <authorList>
            <person name="Baurain D."/>
        </authorList>
    </citation>
    <scope>NUCLEOTIDE SEQUENCE [LARGE SCALE GENOMIC DNA]</scope>
    <source>
        <strain evidence="13">ULC129bin1</strain>
    </source>
</reference>
<evidence type="ECO:0000256" key="10">
    <source>
        <dbReference type="ARBA" id="ARBA00023170"/>
    </source>
</evidence>
<feature type="transmembrane region" description="Helical" evidence="12">
    <location>
        <begin position="97"/>
        <end position="117"/>
    </location>
</feature>
<dbReference type="GO" id="GO:0005216">
    <property type="term" value="F:monoatomic ion channel activity"/>
    <property type="evidence" value="ECO:0007669"/>
    <property type="project" value="InterPro"/>
</dbReference>
<accession>A0A2W4UKV5</accession>
<keyword evidence="7 12" id="KW-1133">Transmembrane helix</keyword>
<comment type="similarity">
    <text evidence="2">Belongs to the archaeal/bacterial/fungal opsin family.</text>
</comment>
<dbReference type="PROSITE" id="PS00950">
    <property type="entry name" value="BACTERIAL_OPSIN_1"/>
    <property type="match status" value="1"/>
</dbReference>
<comment type="caution">
    <text evidence="13">The sequence shown here is derived from an EMBL/GenBank/DDBJ whole genome shotgun (WGS) entry which is preliminary data.</text>
</comment>
<evidence type="ECO:0000256" key="6">
    <source>
        <dbReference type="ARBA" id="ARBA00022925"/>
    </source>
</evidence>
<dbReference type="PANTHER" id="PTHR28286:SF2">
    <property type="entry name" value="BACTERIORHODOPSIN _OPSIN, NOPA (EUROFUNG)"/>
    <property type="match status" value="1"/>
</dbReference>
<dbReference type="EMBL" id="QBMC01000037">
    <property type="protein sequence ID" value="PZO19890.1"/>
    <property type="molecule type" value="Genomic_DNA"/>
</dbReference>
<feature type="region of interest" description="Disordered" evidence="11">
    <location>
        <begin position="236"/>
        <end position="259"/>
    </location>
</feature>
<comment type="subcellular location">
    <subcellularLocation>
        <location evidence="1">Membrane</location>
        <topology evidence="1">Multi-pass membrane protein</topology>
    </subcellularLocation>
</comment>
<protein>
    <submittedName>
        <fullName evidence="13">Rhodopsin</fullName>
    </submittedName>
</protein>
<evidence type="ECO:0000313" key="13">
    <source>
        <dbReference type="EMBL" id="PZO19890.1"/>
    </source>
</evidence>
<evidence type="ECO:0000256" key="5">
    <source>
        <dbReference type="ARBA" id="ARBA00022692"/>
    </source>
</evidence>
<organism evidence="13 14">
    <name type="scientific">Leptolyngbya foveolarum</name>
    <dbReference type="NCBI Taxonomy" id="47253"/>
    <lineage>
        <taxon>Bacteria</taxon>
        <taxon>Bacillati</taxon>
        <taxon>Cyanobacteriota</taxon>
        <taxon>Cyanophyceae</taxon>
        <taxon>Leptolyngbyales</taxon>
        <taxon>Leptolyngbyaceae</taxon>
        <taxon>Leptolyngbya group</taxon>
        <taxon>Leptolyngbya</taxon>
    </lineage>
</organism>
<evidence type="ECO:0000256" key="8">
    <source>
        <dbReference type="ARBA" id="ARBA00022991"/>
    </source>
</evidence>
<proteinExistence type="inferred from homology"/>
<evidence type="ECO:0000256" key="1">
    <source>
        <dbReference type="ARBA" id="ARBA00004141"/>
    </source>
</evidence>
<keyword evidence="9 12" id="KW-0472">Membrane</keyword>
<dbReference type="CDD" id="cd14965">
    <property type="entry name" value="7tm_Opsins_type1"/>
    <property type="match status" value="1"/>
</dbReference>
<keyword evidence="10" id="KW-0675">Receptor</keyword>
<dbReference type="Pfam" id="PF01036">
    <property type="entry name" value="Bac_rhodopsin"/>
    <property type="match status" value="1"/>
</dbReference>
<feature type="transmembrane region" description="Helical" evidence="12">
    <location>
        <begin position="6"/>
        <end position="22"/>
    </location>
</feature>
<name>A0A2W4UKV5_9CYAN</name>
<gene>
    <name evidence="13" type="ORF">DCF25_07755</name>
</gene>
<dbReference type="GO" id="GO:0016020">
    <property type="term" value="C:membrane"/>
    <property type="evidence" value="ECO:0007669"/>
    <property type="project" value="UniProtKB-SubCell"/>
</dbReference>
<dbReference type="PRINTS" id="PR00251">
    <property type="entry name" value="BACTRLOPSIN"/>
</dbReference>
<dbReference type="InterPro" id="IPR018229">
    <property type="entry name" value="Rhodopsin_retinal_BS"/>
</dbReference>
<evidence type="ECO:0000256" key="2">
    <source>
        <dbReference type="ARBA" id="ARBA00008130"/>
    </source>
</evidence>
<feature type="transmembrane region" description="Helical" evidence="12">
    <location>
        <begin position="73"/>
        <end position="90"/>
    </location>
</feature>
<reference evidence="14" key="1">
    <citation type="submission" date="2018-04" db="EMBL/GenBank/DDBJ databases">
        <authorList>
            <person name="Cornet L."/>
        </authorList>
    </citation>
    <scope>NUCLEOTIDE SEQUENCE [LARGE SCALE GENOMIC DNA]</scope>
</reference>
<dbReference type="SMART" id="SM01021">
    <property type="entry name" value="Bac_rhodopsin"/>
    <property type="match status" value="1"/>
</dbReference>
<feature type="transmembrane region" description="Helical" evidence="12">
    <location>
        <begin position="123"/>
        <end position="144"/>
    </location>
</feature>
<evidence type="ECO:0000256" key="3">
    <source>
        <dbReference type="ARBA" id="ARBA00022543"/>
    </source>
</evidence>
<keyword evidence="4" id="KW-0716">Sensory transduction</keyword>
<feature type="transmembrane region" description="Helical" evidence="12">
    <location>
        <begin position="34"/>
        <end position="53"/>
    </location>
</feature>
<evidence type="ECO:0000256" key="12">
    <source>
        <dbReference type="SAM" id="Phobius"/>
    </source>
</evidence>
<dbReference type="GO" id="GO:0007602">
    <property type="term" value="P:phototransduction"/>
    <property type="evidence" value="ECO:0007669"/>
    <property type="project" value="UniProtKB-KW"/>
</dbReference>
<evidence type="ECO:0000256" key="4">
    <source>
        <dbReference type="ARBA" id="ARBA00022606"/>
    </source>
</evidence>
<keyword evidence="8" id="KW-0157">Chromophore</keyword>
<sequence>MAQFWTLIGFISMTAGALFFGYKASSANSERWRILLMLNFFIATIASVLYLVILTGQGEGIYNDHNSHWVRYVTWFLSTPLLLLVLSHLGRTRLSTIGGLLGANALMLATGFLADVYPKPHNITWYFISCGAYVGVACILLSSYRAEAERNHPGKVGKDAFQRLLTVHLVLWTIYPIVWILADTGIDAISDGVEAMLYTILDVTSKVGFGLLSISTMKKLEKFPAWAEKDEVVSSMPTPTTHPDFGNPGLEQVSGRGTL</sequence>
<feature type="transmembrane region" description="Helical" evidence="12">
    <location>
        <begin position="164"/>
        <end position="183"/>
    </location>
</feature>
<evidence type="ECO:0000256" key="7">
    <source>
        <dbReference type="ARBA" id="ARBA00022989"/>
    </source>
</evidence>
<feature type="transmembrane region" description="Helical" evidence="12">
    <location>
        <begin position="195"/>
        <end position="214"/>
    </location>
</feature>
<dbReference type="PANTHER" id="PTHR28286">
    <property type="match status" value="1"/>
</dbReference>
<dbReference type="InterPro" id="IPR001425">
    <property type="entry name" value="Arc/bac/fun_rhodopsins"/>
</dbReference>
<evidence type="ECO:0000256" key="11">
    <source>
        <dbReference type="SAM" id="MobiDB-lite"/>
    </source>
</evidence>